<feature type="compositionally biased region" description="Basic residues" evidence="1">
    <location>
        <begin position="7"/>
        <end position="21"/>
    </location>
</feature>
<dbReference type="AlphaFoldDB" id="A0A3L6RG31"/>
<feature type="region of interest" description="Disordered" evidence="1">
    <location>
        <begin position="1"/>
        <end position="28"/>
    </location>
</feature>
<comment type="caution">
    <text evidence="2">The sequence shown here is derived from an EMBL/GenBank/DDBJ whole genome shotgun (WGS) entry which is preliminary data.</text>
</comment>
<dbReference type="Proteomes" id="UP000275267">
    <property type="component" value="Unassembled WGS sequence"/>
</dbReference>
<evidence type="ECO:0000313" key="2">
    <source>
        <dbReference type="EMBL" id="RLN03012.1"/>
    </source>
</evidence>
<evidence type="ECO:0000256" key="1">
    <source>
        <dbReference type="SAM" id="MobiDB-lite"/>
    </source>
</evidence>
<gene>
    <name evidence="2" type="ORF">C2845_PM13G24660</name>
</gene>
<accession>A0A3L6RG31</accession>
<reference evidence="3" key="1">
    <citation type="journal article" date="2019" name="Nat. Commun.">
        <title>The genome of broomcorn millet.</title>
        <authorList>
            <person name="Zou C."/>
            <person name="Miki D."/>
            <person name="Li D."/>
            <person name="Tang Q."/>
            <person name="Xiao L."/>
            <person name="Rajput S."/>
            <person name="Deng P."/>
            <person name="Jia W."/>
            <person name="Huang R."/>
            <person name="Zhang M."/>
            <person name="Sun Y."/>
            <person name="Hu J."/>
            <person name="Fu X."/>
            <person name="Schnable P.S."/>
            <person name="Li F."/>
            <person name="Zhang H."/>
            <person name="Feng B."/>
            <person name="Zhu X."/>
            <person name="Liu R."/>
            <person name="Schnable J.C."/>
            <person name="Zhu J.-K."/>
            <person name="Zhang H."/>
        </authorList>
    </citation>
    <scope>NUCLEOTIDE SEQUENCE [LARGE SCALE GENOMIC DNA]</scope>
</reference>
<name>A0A3L6RG31_PANMI</name>
<sequence length="55" mass="6289">MDLMHTKREKPKSRRRRRRSSAHGERCVDDGAAAIGKLERALDKAEAYVSKEHIA</sequence>
<protein>
    <submittedName>
        <fullName evidence="2">Uncharacterized protein</fullName>
    </submittedName>
</protein>
<dbReference type="EMBL" id="PQIB02000008">
    <property type="protein sequence ID" value="RLN03012.1"/>
    <property type="molecule type" value="Genomic_DNA"/>
</dbReference>
<evidence type="ECO:0000313" key="3">
    <source>
        <dbReference type="Proteomes" id="UP000275267"/>
    </source>
</evidence>
<proteinExistence type="predicted"/>
<keyword evidence="3" id="KW-1185">Reference proteome</keyword>
<organism evidence="2 3">
    <name type="scientific">Panicum miliaceum</name>
    <name type="common">Proso millet</name>
    <name type="synonym">Broomcorn millet</name>
    <dbReference type="NCBI Taxonomy" id="4540"/>
    <lineage>
        <taxon>Eukaryota</taxon>
        <taxon>Viridiplantae</taxon>
        <taxon>Streptophyta</taxon>
        <taxon>Embryophyta</taxon>
        <taxon>Tracheophyta</taxon>
        <taxon>Spermatophyta</taxon>
        <taxon>Magnoliopsida</taxon>
        <taxon>Liliopsida</taxon>
        <taxon>Poales</taxon>
        <taxon>Poaceae</taxon>
        <taxon>PACMAD clade</taxon>
        <taxon>Panicoideae</taxon>
        <taxon>Panicodae</taxon>
        <taxon>Paniceae</taxon>
        <taxon>Panicinae</taxon>
        <taxon>Panicum</taxon>
        <taxon>Panicum sect. Panicum</taxon>
    </lineage>
</organism>